<sequence>MLTEEQLNQLKLSYGRCTVSPKFFDDFYQIFFASSPAIQERFKNTDMEAQKALLRHGLSHLIKFAVGSHAAELKVNRLAESHDRTHMDIPAWMYEKWIESLIKAISIHDKKINDRLIDQWNQTMQVGINYMIAKY</sequence>
<dbReference type="RefSeq" id="WP_263052274.1">
    <property type="nucleotide sequence ID" value="NZ_CP106735.1"/>
</dbReference>
<dbReference type="InterPro" id="IPR012292">
    <property type="entry name" value="Globin/Proto"/>
</dbReference>
<name>A0ABY6D3R3_9BACT</name>
<dbReference type="SUPFAM" id="SSF46458">
    <property type="entry name" value="Globin-like"/>
    <property type="match status" value="1"/>
</dbReference>
<accession>A0ABY6D3R3</accession>
<evidence type="ECO:0000313" key="1">
    <source>
        <dbReference type="EMBL" id="UXX80544.1"/>
    </source>
</evidence>
<keyword evidence="2" id="KW-1185">Reference proteome</keyword>
<evidence type="ECO:0000313" key="2">
    <source>
        <dbReference type="Proteomes" id="UP001062165"/>
    </source>
</evidence>
<dbReference type="Gene3D" id="1.10.490.10">
    <property type="entry name" value="Globins"/>
    <property type="match status" value="1"/>
</dbReference>
<dbReference type="InterPro" id="IPR044399">
    <property type="entry name" value="Mb-like_M"/>
</dbReference>
<reference evidence="1" key="1">
    <citation type="submission" date="2022-10" db="EMBL/GenBank/DDBJ databases">
        <title>Comparative genomics and taxonomic characterization of three novel marine species of genus Reichenbachiella exhibiting antioxidant and polysaccharide degradation activities.</title>
        <authorList>
            <person name="Muhammad N."/>
            <person name="Lee Y.-J."/>
            <person name="Ko J."/>
            <person name="Kim S.-G."/>
        </authorList>
    </citation>
    <scope>NUCLEOTIDE SEQUENCE</scope>
    <source>
        <strain evidence="1">Wsw4-B4</strain>
    </source>
</reference>
<protein>
    <submittedName>
        <fullName evidence="1">Globin</fullName>
    </submittedName>
</protein>
<dbReference type="EMBL" id="CP106735">
    <property type="protein sequence ID" value="UXX80544.1"/>
    <property type="molecule type" value="Genomic_DNA"/>
</dbReference>
<proteinExistence type="predicted"/>
<organism evidence="1 2">
    <name type="scientific">Reichenbachiella carrageenanivorans</name>
    <dbReference type="NCBI Taxonomy" id="2979869"/>
    <lineage>
        <taxon>Bacteria</taxon>
        <taxon>Pseudomonadati</taxon>
        <taxon>Bacteroidota</taxon>
        <taxon>Cytophagia</taxon>
        <taxon>Cytophagales</taxon>
        <taxon>Reichenbachiellaceae</taxon>
        <taxon>Reichenbachiella</taxon>
    </lineage>
</organism>
<dbReference type="CDD" id="cd01040">
    <property type="entry name" value="Mb-like"/>
    <property type="match status" value="1"/>
</dbReference>
<dbReference type="InterPro" id="IPR009050">
    <property type="entry name" value="Globin-like_sf"/>
</dbReference>
<dbReference type="Proteomes" id="UP001062165">
    <property type="component" value="Chromosome"/>
</dbReference>
<gene>
    <name evidence="1" type="ORF">N7E81_05450</name>
</gene>